<feature type="domain" description="PLD phosphodiesterase" evidence="7">
    <location>
        <begin position="460"/>
        <end position="491"/>
    </location>
</feature>
<dbReference type="Proteomes" id="UP000179840">
    <property type="component" value="Unassembled WGS sequence"/>
</dbReference>
<dbReference type="SUPFAM" id="SSF56024">
    <property type="entry name" value="Phospholipase D/nuclease"/>
    <property type="match status" value="2"/>
</dbReference>
<gene>
    <name evidence="8" type="ORF">AKG95_19265</name>
</gene>
<dbReference type="GO" id="GO:0006793">
    <property type="term" value="P:phosphorus metabolic process"/>
    <property type="evidence" value="ECO:0007669"/>
    <property type="project" value="UniProtKB-ARBA"/>
</dbReference>
<reference evidence="8 9" key="1">
    <citation type="submission" date="2015-06" db="EMBL/GenBank/DDBJ databases">
        <title>Draft genome sequencing of a biphenyl-degrading bacterium, Janthinobacterium lividum MEG1.</title>
        <authorList>
            <person name="Shimodaira J."/>
            <person name="Hatta T."/>
        </authorList>
    </citation>
    <scope>NUCLEOTIDE SEQUENCE [LARGE SCALE GENOMIC DNA]</scope>
    <source>
        <strain evidence="8 9">MEG1</strain>
    </source>
</reference>
<keyword evidence="6" id="KW-0443">Lipid metabolism</keyword>
<dbReference type="GO" id="GO:0004630">
    <property type="term" value="F:phospholipase D activity"/>
    <property type="evidence" value="ECO:0007669"/>
    <property type="project" value="UniProtKB-EC"/>
</dbReference>
<dbReference type="PROSITE" id="PS50035">
    <property type="entry name" value="PLD"/>
    <property type="match status" value="1"/>
</dbReference>
<dbReference type="RefSeq" id="WP_071078535.1">
    <property type="nucleotide sequence ID" value="NZ_LFKP01000010.1"/>
</dbReference>
<evidence type="ECO:0000313" key="9">
    <source>
        <dbReference type="Proteomes" id="UP000179840"/>
    </source>
</evidence>
<evidence type="ECO:0000313" key="8">
    <source>
        <dbReference type="EMBL" id="OHV95326.1"/>
    </source>
</evidence>
<evidence type="ECO:0000256" key="5">
    <source>
        <dbReference type="ARBA" id="ARBA00022963"/>
    </source>
</evidence>
<evidence type="ECO:0000256" key="2">
    <source>
        <dbReference type="ARBA" id="ARBA00008664"/>
    </source>
</evidence>
<dbReference type="Pfam" id="PF13091">
    <property type="entry name" value="PLDc_2"/>
    <property type="match status" value="2"/>
</dbReference>
<comment type="catalytic activity">
    <reaction evidence="1">
        <text>a 1,2-diacyl-sn-glycero-3-phosphocholine + H2O = a 1,2-diacyl-sn-glycero-3-phosphate + choline + H(+)</text>
        <dbReference type="Rhea" id="RHEA:14445"/>
        <dbReference type="ChEBI" id="CHEBI:15354"/>
        <dbReference type="ChEBI" id="CHEBI:15377"/>
        <dbReference type="ChEBI" id="CHEBI:15378"/>
        <dbReference type="ChEBI" id="CHEBI:57643"/>
        <dbReference type="ChEBI" id="CHEBI:58608"/>
        <dbReference type="EC" id="3.1.4.4"/>
    </reaction>
</comment>
<dbReference type="CDD" id="cd09172">
    <property type="entry name" value="PLDc_Nuc_like_unchar1_1"/>
    <property type="match status" value="1"/>
</dbReference>
<dbReference type="GO" id="GO:0016042">
    <property type="term" value="P:lipid catabolic process"/>
    <property type="evidence" value="ECO:0007669"/>
    <property type="project" value="UniProtKB-KW"/>
</dbReference>
<dbReference type="Gene3D" id="3.30.870.10">
    <property type="entry name" value="Endonuclease Chain A"/>
    <property type="match status" value="2"/>
</dbReference>
<dbReference type="GO" id="GO:0016891">
    <property type="term" value="F:RNA endonuclease activity producing 5'-phosphomonoesters, hydrolytic mechanism"/>
    <property type="evidence" value="ECO:0007669"/>
    <property type="project" value="TreeGrafter"/>
</dbReference>
<dbReference type="SMART" id="SM00155">
    <property type="entry name" value="PLDc"/>
    <property type="match status" value="2"/>
</dbReference>
<dbReference type="PANTHER" id="PTHR43856">
    <property type="entry name" value="CARDIOLIPIN HYDROLASE"/>
    <property type="match status" value="1"/>
</dbReference>
<evidence type="ECO:0000259" key="7">
    <source>
        <dbReference type="PROSITE" id="PS50035"/>
    </source>
</evidence>
<dbReference type="AlphaFoldDB" id="A0A1S1U4Z8"/>
<evidence type="ECO:0000256" key="4">
    <source>
        <dbReference type="ARBA" id="ARBA00022801"/>
    </source>
</evidence>
<dbReference type="EMBL" id="LFKP01000010">
    <property type="protein sequence ID" value="OHV95326.1"/>
    <property type="molecule type" value="Genomic_DNA"/>
</dbReference>
<dbReference type="EC" id="3.1.4.4" evidence="3"/>
<dbReference type="PANTHER" id="PTHR43856:SF1">
    <property type="entry name" value="MITOCHONDRIAL CARDIOLIPIN HYDROLASE"/>
    <property type="match status" value="1"/>
</dbReference>
<evidence type="ECO:0000256" key="6">
    <source>
        <dbReference type="ARBA" id="ARBA00023098"/>
    </source>
</evidence>
<proteinExistence type="inferred from homology"/>
<organism evidence="8 9">
    <name type="scientific">Janthinobacterium lividum</name>
    <dbReference type="NCBI Taxonomy" id="29581"/>
    <lineage>
        <taxon>Bacteria</taxon>
        <taxon>Pseudomonadati</taxon>
        <taxon>Pseudomonadota</taxon>
        <taxon>Betaproteobacteria</taxon>
        <taxon>Burkholderiales</taxon>
        <taxon>Oxalobacteraceae</taxon>
        <taxon>Janthinobacterium</taxon>
    </lineage>
</organism>
<dbReference type="CDD" id="cd09173">
    <property type="entry name" value="PLDc_Nuc_like_unchar1_2"/>
    <property type="match status" value="1"/>
</dbReference>
<evidence type="ECO:0000256" key="3">
    <source>
        <dbReference type="ARBA" id="ARBA00012027"/>
    </source>
</evidence>
<dbReference type="InterPro" id="IPR001736">
    <property type="entry name" value="PLipase_D/transphosphatidylase"/>
</dbReference>
<name>A0A1S1U4Z8_9BURK</name>
<comment type="caution">
    <text evidence="8">The sequence shown here is derived from an EMBL/GenBank/DDBJ whole genome shotgun (WGS) entry which is preliminary data.</text>
</comment>
<protein>
    <recommendedName>
        <fullName evidence="3">phospholipase D</fullName>
        <ecNumber evidence="3">3.1.4.4</ecNumber>
    </recommendedName>
</protein>
<dbReference type="InterPro" id="IPR051406">
    <property type="entry name" value="PLD_domain"/>
</dbReference>
<comment type="similarity">
    <text evidence="2">Belongs to the phospholipase D family.</text>
</comment>
<dbReference type="InterPro" id="IPR025202">
    <property type="entry name" value="PLD-like_dom"/>
</dbReference>
<sequence length="570" mass="63606">MSNVNWSVVGKDAKAPFTLKIHRGESMVLLAMNWRNGQPPHNFVGFAIEYSEPGGAEFFALNNRLSFSGHTGTKSLSTLESPIQKFRWVHFPRHAELAGEFTYRVTPVFMDNNDALQYGQSQEASIELGRETYKGELNVAFTRGYVSSQKFSATYLKDGHKIGSLLPATATDGLSFQPTHPQAAEALRWMGFEARNVILGVLDEALVDDQAQVSVVAYDLSERDVVDRLLSLGTRLRIIIDNSEEHGHPDSAESAAASMLANTAGQGNVIRQKMAGLQHNKTIVVNGPTCKAVVCGSTNFSWRGFFIQANNAVVMRGDEPVRVFENAFAAYWSTDDDVIRVRTSQSAEWSDLRLPSVQAAVTFSPHGDDNQVLDTVARYVGAHTKSNVLFALAFLYQTKGAMRDAILSLTENDNVFVYGMSDKRTGINLQMANGHMAIVQPAVLADDVPEPFSREIAGGGGIRLHHKFIVTDFNTPDARVYMGSFNFSKAADLKNGEHLVVIKDQRVATAYMVEALRIFDHYEYRVRRTAAKIKNKRLELRRPPQNTSEKPWWHEDWTEPIKIRDRELFS</sequence>
<accession>A0A1S1U4Z8</accession>
<evidence type="ECO:0000256" key="1">
    <source>
        <dbReference type="ARBA" id="ARBA00000798"/>
    </source>
</evidence>
<keyword evidence="4" id="KW-0378">Hydrolase</keyword>
<keyword evidence="5" id="KW-0442">Lipid degradation</keyword>